<protein>
    <submittedName>
        <fullName evidence="1">Uncharacterized protein</fullName>
    </submittedName>
</protein>
<keyword evidence="2" id="KW-1185">Reference proteome</keyword>
<dbReference type="AlphaFoldDB" id="A0AAE3H7Q4"/>
<dbReference type="EMBL" id="RJUF01000186">
    <property type="protein sequence ID" value="MCP9765656.1"/>
    <property type="molecule type" value="Genomic_DNA"/>
</dbReference>
<gene>
    <name evidence="1" type="ORF">EGI31_22195</name>
</gene>
<evidence type="ECO:0000313" key="2">
    <source>
        <dbReference type="Proteomes" id="UP001204144"/>
    </source>
</evidence>
<proteinExistence type="predicted"/>
<comment type="caution">
    <text evidence="1">The sequence shown here is derived from an EMBL/GenBank/DDBJ whole genome shotgun (WGS) entry which is preliminary data.</text>
</comment>
<name>A0AAE3H7Q4_9BACT</name>
<organism evidence="1 2">
    <name type="scientific">Lacihabitans soyangensis</name>
    <dbReference type="NCBI Taxonomy" id="869394"/>
    <lineage>
        <taxon>Bacteria</taxon>
        <taxon>Pseudomonadati</taxon>
        <taxon>Bacteroidota</taxon>
        <taxon>Cytophagia</taxon>
        <taxon>Cytophagales</taxon>
        <taxon>Leadbetterellaceae</taxon>
        <taxon>Lacihabitans</taxon>
    </lineage>
</organism>
<accession>A0AAE3H7Q4</accession>
<dbReference type="Proteomes" id="UP001204144">
    <property type="component" value="Unassembled WGS sequence"/>
</dbReference>
<dbReference type="RefSeq" id="WP_255039374.1">
    <property type="nucleotide sequence ID" value="NZ_RJUF01000186.1"/>
</dbReference>
<evidence type="ECO:0000313" key="1">
    <source>
        <dbReference type="EMBL" id="MCP9765656.1"/>
    </source>
</evidence>
<reference evidence="1 2" key="1">
    <citation type="submission" date="2018-11" db="EMBL/GenBank/DDBJ databases">
        <title>Novel bacteria species description.</title>
        <authorList>
            <person name="Han J.-H."/>
        </authorList>
    </citation>
    <scope>NUCLEOTIDE SEQUENCE [LARGE SCALE GENOMIC DNA]</scope>
    <source>
        <strain evidence="1 2">KCTC23259</strain>
    </source>
</reference>
<sequence>MKGILLIFVIVFSSIWCFGRELKPLATYEASLQSYYQSAWKAGREEFKDLNRKPFWDYVPDVGFGWGLPIINWRLSNIFQYRRDRFLMDRRLKSLDMKMELEMNQQLQAIGIEYEKLLLEQERIKVAQEKYTIEAAIYAIGVECCEKRECTPEQCRKKDLERFEASERIRVMRINYDIMVLELEKMAHFGMKNVLLKN</sequence>